<dbReference type="Pfam" id="PF10272">
    <property type="entry name" value="Tmpp129"/>
    <property type="match status" value="2"/>
</dbReference>
<sequence length="337" mass="38517">NRVPKYSYSCAYLKVCIEYSSSVGRATVQNCWPVWLGSEDAGLLHYHLRDRTMLAHGLLPLGYYTGMCFAAPEKQLFYFYQASEGWKIFFLLAILVPTVTGILAYYWSQNGWDNHPLARTLAFHALPQSGWLAVASSINTEFRRIDKFTTGAPGARVIVTDTWVMKVTTYSLHVAQQQDIHLTVTDSRQHELSPDSNMPVQFLTIRVASINPYVKAFDIRLVLCKPMKAYWPIRGTSHSFPEHVKEREATRRALSELEPCIGCMQTNANIKLVKNCHEPNEGECQQCYCRPMWCLTCMGKWFASRQDQQHPETWLSSQVPCPTCRAKFCILDVCIIQ</sequence>
<keyword evidence="8" id="KW-1185">Reference proteome</keyword>
<dbReference type="PANTHER" id="PTHR31322">
    <property type="entry name" value="E3 UBIQUITIN-PROTEIN LIGASE TM129"/>
    <property type="match status" value="1"/>
</dbReference>
<evidence type="ECO:0000256" key="4">
    <source>
        <dbReference type="ARBA" id="ARBA00022989"/>
    </source>
</evidence>
<dbReference type="GO" id="GO:0016567">
    <property type="term" value="P:protein ubiquitination"/>
    <property type="evidence" value="ECO:0007669"/>
    <property type="project" value="InterPro"/>
</dbReference>
<accession>A0A8C0GCR9</accession>
<evidence type="ECO:0008006" key="9">
    <source>
        <dbReference type="Google" id="ProtNLM"/>
    </source>
</evidence>
<evidence type="ECO:0000313" key="7">
    <source>
        <dbReference type="Ensembl" id="ENSCABP00000005364.1"/>
    </source>
</evidence>
<evidence type="ECO:0000256" key="5">
    <source>
        <dbReference type="ARBA" id="ARBA00023136"/>
    </source>
</evidence>
<organism evidence="7 8">
    <name type="scientific">Chelonoidis abingdonii</name>
    <name type="common">Abingdon island giant tortoise</name>
    <name type="synonym">Testudo abingdonii</name>
    <dbReference type="NCBI Taxonomy" id="106734"/>
    <lineage>
        <taxon>Eukaryota</taxon>
        <taxon>Metazoa</taxon>
        <taxon>Chordata</taxon>
        <taxon>Craniata</taxon>
        <taxon>Vertebrata</taxon>
        <taxon>Euteleostomi</taxon>
        <taxon>Archelosauria</taxon>
        <taxon>Testudinata</taxon>
        <taxon>Testudines</taxon>
        <taxon>Cryptodira</taxon>
        <taxon>Durocryptodira</taxon>
        <taxon>Testudinoidea</taxon>
        <taxon>Testudinidae</taxon>
        <taxon>Chelonoidis</taxon>
    </lineage>
</organism>
<proteinExistence type="inferred from homology"/>
<dbReference type="GeneTree" id="ENSGT00390000013284"/>
<feature type="transmembrane region" description="Helical" evidence="6">
    <location>
        <begin position="88"/>
        <end position="107"/>
    </location>
</feature>
<reference evidence="7" key="1">
    <citation type="submission" date="2025-08" db="UniProtKB">
        <authorList>
            <consortium name="Ensembl"/>
        </authorList>
    </citation>
    <scope>IDENTIFICATION</scope>
</reference>
<name>A0A8C0GCR9_CHEAB</name>
<evidence type="ECO:0000256" key="3">
    <source>
        <dbReference type="ARBA" id="ARBA00022692"/>
    </source>
</evidence>
<dbReference type="InterPro" id="IPR018801">
    <property type="entry name" value="TM129"/>
</dbReference>
<dbReference type="OMA" id="RADEHPI"/>
<evidence type="ECO:0000256" key="6">
    <source>
        <dbReference type="SAM" id="Phobius"/>
    </source>
</evidence>
<keyword evidence="3 6" id="KW-0812">Transmembrane</keyword>
<dbReference type="PANTHER" id="PTHR31322:SF2">
    <property type="entry name" value="E3 UBIQUITIN-PROTEIN LIGASE TM129"/>
    <property type="match status" value="1"/>
</dbReference>
<reference evidence="7" key="2">
    <citation type="submission" date="2025-09" db="UniProtKB">
        <authorList>
            <consortium name="Ensembl"/>
        </authorList>
    </citation>
    <scope>IDENTIFICATION</scope>
</reference>
<protein>
    <recommendedName>
        <fullName evidence="9">Transmembrane protein 129</fullName>
    </recommendedName>
</protein>
<evidence type="ECO:0000256" key="1">
    <source>
        <dbReference type="ARBA" id="ARBA00004141"/>
    </source>
</evidence>
<keyword evidence="4 6" id="KW-1133">Transmembrane helix</keyword>
<comment type="subcellular location">
    <subcellularLocation>
        <location evidence="1">Membrane</location>
        <topology evidence="1">Multi-pass membrane protein</topology>
    </subcellularLocation>
</comment>
<evidence type="ECO:0000313" key="8">
    <source>
        <dbReference type="Proteomes" id="UP000694404"/>
    </source>
</evidence>
<dbReference type="GO" id="GO:0016020">
    <property type="term" value="C:membrane"/>
    <property type="evidence" value="ECO:0007669"/>
    <property type="project" value="UniProtKB-SubCell"/>
</dbReference>
<dbReference type="AlphaFoldDB" id="A0A8C0GCR9"/>
<dbReference type="GO" id="GO:0005783">
    <property type="term" value="C:endoplasmic reticulum"/>
    <property type="evidence" value="ECO:0007669"/>
    <property type="project" value="TreeGrafter"/>
</dbReference>
<comment type="similarity">
    <text evidence="2">Belongs to the TMEM129 family.</text>
</comment>
<evidence type="ECO:0000256" key="2">
    <source>
        <dbReference type="ARBA" id="ARBA00007332"/>
    </source>
</evidence>
<keyword evidence="5 6" id="KW-0472">Membrane</keyword>
<dbReference type="Ensembl" id="ENSCABT00000005828.1">
    <property type="protein sequence ID" value="ENSCABP00000005364.1"/>
    <property type="gene ID" value="ENSCABG00000004027.1"/>
</dbReference>
<dbReference type="GO" id="GO:0061630">
    <property type="term" value="F:ubiquitin protein ligase activity"/>
    <property type="evidence" value="ECO:0007669"/>
    <property type="project" value="InterPro"/>
</dbReference>
<dbReference type="Proteomes" id="UP000694404">
    <property type="component" value="Unplaced"/>
</dbReference>